<dbReference type="WBParaSite" id="PSAMB.scaffold4595size14123.g24673.t1">
    <property type="protein sequence ID" value="PSAMB.scaffold4595size14123.g24673.t1"/>
    <property type="gene ID" value="PSAMB.scaffold4595size14123.g24673"/>
</dbReference>
<evidence type="ECO:0000313" key="3">
    <source>
        <dbReference type="Proteomes" id="UP000887566"/>
    </source>
</evidence>
<accession>A0A914WMG9</accession>
<protein>
    <submittedName>
        <fullName evidence="4">MATH domain-containing protein</fullName>
    </submittedName>
</protein>
<dbReference type="AlphaFoldDB" id="A0A914WMG9"/>
<evidence type="ECO:0000259" key="2">
    <source>
        <dbReference type="PROSITE" id="PS50144"/>
    </source>
</evidence>
<dbReference type="Gene3D" id="2.60.210.10">
    <property type="entry name" value="Apoptosis, Tumor Necrosis Factor Receptor Associated Protein 2, Chain A"/>
    <property type="match status" value="1"/>
</dbReference>
<feature type="region of interest" description="Disordered" evidence="1">
    <location>
        <begin position="1"/>
        <end position="50"/>
    </location>
</feature>
<dbReference type="PANTHER" id="PTHR10131">
    <property type="entry name" value="TNF RECEPTOR ASSOCIATED FACTOR"/>
    <property type="match status" value="1"/>
</dbReference>
<dbReference type="InterPro" id="IPR008974">
    <property type="entry name" value="TRAF-like"/>
</dbReference>
<dbReference type="InterPro" id="IPR002083">
    <property type="entry name" value="MATH/TRAF_dom"/>
</dbReference>
<dbReference type="SUPFAM" id="SSF49599">
    <property type="entry name" value="TRAF domain-like"/>
    <property type="match status" value="1"/>
</dbReference>
<dbReference type="InterPro" id="IPR049342">
    <property type="entry name" value="TRAF1-6_MATH_dom"/>
</dbReference>
<dbReference type="PROSITE" id="PS50144">
    <property type="entry name" value="MATH"/>
    <property type="match status" value="1"/>
</dbReference>
<proteinExistence type="predicted"/>
<dbReference type="CDD" id="cd00270">
    <property type="entry name" value="MATH_TRAF_C"/>
    <property type="match status" value="1"/>
</dbReference>
<keyword evidence="3" id="KW-1185">Reference proteome</keyword>
<name>A0A914WMG9_9BILA</name>
<feature type="compositionally biased region" description="Basic and acidic residues" evidence="1">
    <location>
        <begin position="1"/>
        <end position="18"/>
    </location>
</feature>
<sequence>MANGKENDASKGKTKAKEGAQSATKPPAPAEKKKKKILKSPKAPASTPIPIIEYKGPRPCPFIEFGCEQKEAVDLPSHISTQPVRHLSILNDGVLAMKIDTRRMYTDWEELMRRLNRAALMEDRMIKAYGSHLLWKIDNWSEHMAAAKENHKTVIFSPGFYTARHGYRMVASIAPYGDGKARGKSMSAFVAIMKGDWDGILDWPYGHPIKLSLLDQSEALGQRQNIDFNIENNAFLRRPDRERNASFGAQHFIDLNMLKTMEYIKDDTVFLRIVIDTEEMLGH</sequence>
<evidence type="ECO:0000256" key="1">
    <source>
        <dbReference type="SAM" id="MobiDB-lite"/>
    </source>
</evidence>
<dbReference type="PANTHER" id="PTHR10131:SF151">
    <property type="entry name" value="TNF RECEPTOR ASSOCIATED FACTOR (TRAF) HOMOLOG"/>
    <property type="match status" value="1"/>
</dbReference>
<dbReference type="Proteomes" id="UP000887566">
    <property type="component" value="Unplaced"/>
</dbReference>
<organism evidence="3 4">
    <name type="scientific">Plectus sambesii</name>
    <dbReference type="NCBI Taxonomy" id="2011161"/>
    <lineage>
        <taxon>Eukaryota</taxon>
        <taxon>Metazoa</taxon>
        <taxon>Ecdysozoa</taxon>
        <taxon>Nematoda</taxon>
        <taxon>Chromadorea</taxon>
        <taxon>Plectida</taxon>
        <taxon>Plectina</taxon>
        <taxon>Plectoidea</taxon>
        <taxon>Plectidae</taxon>
        <taxon>Plectus</taxon>
    </lineage>
</organism>
<dbReference type="GO" id="GO:0043122">
    <property type="term" value="P:regulation of canonical NF-kappaB signal transduction"/>
    <property type="evidence" value="ECO:0007669"/>
    <property type="project" value="TreeGrafter"/>
</dbReference>
<dbReference type="Pfam" id="PF21355">
    <property type="entry name" value="TRAF-mep_MATH"/>
    <property type="match status" value="1"/>
</dbReference>
<evidence type="ECO:0000313" key="4">
    <source>
        <dbReference type="WBParaSite" id="PSAMB.scaffold4595size14123.g24673.t1"/>
    </source>
</evidence>
<feature type="domain" description="MATH" evidence="2">
    <location>
        <begin position="130"/>
        <end position="275"/>
    </location>
</feature>
<reference evidence="4" key="1">
    <citation type="submission" date="2022-11" db="UniProtKB">
        <authorList>
            <consortium name="WormBaseParasite"/>
        </authorList>
    </citation>
    <scope>IDENTIFICATION</scope>
</reference>